<evidence type="ECO:0000313" key="5">
    <source>
        <dbReference type="EMBL" id="SEE09660.1"/>
    </source>
</evidence>
<reference evidence="4 6" key="1">
    <citation type="submission" date="2016-08" db="EMBL/GenBank/DDBJ databases">
        <title>Draft genome sequence of Pseudomonas costantinii LMG 22119, type strain isolated from cultivated mushroom (Agaricus bisporus) sporophores.</title>
        <authorList>
            <person name="Tambong J.T."/>
        </authorList>
    </citation>
    <scope>NUCLEOTIDE SEQUENCE [LARGE SCALE GENOMIC DNA]</scope>
    <source>
        <strain evidence="4 6">LMG 22119</strain>
    </source>
</reference>
<dbReference type="Proteomes" id="UP000181661">
    <property type="component" value="Unassembled WGS sequence"/>
</dbReference>
<feature type="transmembrane region" description="Helical" evidence="1">
    <location>
        <begin position="100"/>
        <end position="120"/>
    </location>
</feature>
<dbReference type="AlphaFoldDB" id="A0A1S2V9M5"/>
<evidence type="ECO:0000313" key="4">
    <source>
        <dbReference type="EMBL" id="OIN55369.1"/>
    </source>
</evidence>
<keyword evidence="1" id="KW-0812">Transmembrane</keyword>
<keyword evidence="7" id="KW-1185">Reference proteome</keyword>
<name>A0A1S2V9M5_9PSED</name>
<feature type="transmembrane region" description="Helical" evidence="1">
    <location>
        <begin position="7"/>
        <end position="29"/>
    </location>
</feature>
<reference evidence="5 7" key="2">
    <citation type="submission" date="2016-10" db="EMBL/GenBank/DDBJ databases">
        <authorList>
            <person name="Varghese N."/>
            <person name="Submissions S."/>
        </authorList>
    </citation>
    <scope>NUCLEOTIDE SEQUENCE [LARGE SCALE GENOMIC DNA]</scope>
    <source>
        <strain evidence="5 7">BS2773</strain>
    </source>
</reference>
<dbReference type="EMBL" id="MDDR01000006">
    <property type="protein sequence ID" value="OIN54666.1"/>
    <property type="molecule type" value="Genomic_DNA"/>
</dbReference>
<dbReference type="Proteomes" id="UP000182179">
    <property type="component" value="Unassembled WGS sequence"/>
</dbReference>
<sequence length="128" mass="14625">MGDGRTVYMYCVGVLAILVVIVFLAQVYIAYFKVDEIFKCLGSCKLVSYRKGFVGSSFFGRVFFVNAVSGMFVFQRIHINDGAVTREELESVPCKLMRELRLWGFFLMLVGVYAITLWVVGKYMGWIK</sequence>
<evidence type="ECO:0000313" key="2">
    <source>
        <dbReference type="EMBL" id="OIN54666.1"/>
    </source>
</evidence>
<evidence type="ECO:0000256" key="1">
    <source>
        <dbReference type="SAM" id="Phobius"/>
    </source>
</evidence>
<evidence type="ECO:0000313" key="6">
    <source>
        <dbReference type="Proteomes" id="UP000181661"/>
    </source>
</evidence>
<accession>A0A1S2V9M5</accession>
<dbReference type="EMBL" id="MDDR01000003">
    <property type="protein sequence ID" value="OIN55369.1"/>
    <property type="molecule type" value="Genomic_DNA"/>
</dbReference>
<dbReference type="EMBL" id="MDDR01000005">
    <property type="protein sequence ID" value="OIN54705.1"/>
    <property type="molecule type" value="Genomic_DNA"/>
</dbReference>
<keyword evidence="1" id="KW-0472">Membrane</keyword>
<protein>
    <submittedName>
        <fullName evidence="4">Uncharacterized protein</fullName>
    </submittedName>
</protein>
<gene>
    <name evidence="4" type="ORF">BFL40_01330</name>
    <name evidence="3" type="ORF">BFL40_02220</name>
    <name evidence="2" type="ORF">BFL40_04935</name>
    <name evidence="5" type="ORF">SAMN04515675_3926</name>
</gene>
<keyword evidence="1" id="KW-1133">Transmembrane helix</keyword>
<evidence type="ECO:0000313" key="7">
    <source>
        <dbReference type="Proteomes" id="UP000182179"/>
    </source>
</evidence>
<feature type="transmembrane region" description="Helical" evidence="1">
    <location>
        <begin position="58"/>
        <end position="79"/>
    </location>
</feature>
<comment type="caution">
    <text evidence="4">The sequence shown here is derived from an EMBL/GenBank/DDBJ whole genome shotgun (WGS) entry which is preliminary data.</text>
</comment>
<proteinExistence type="predicted"/>
<evidence type="ECO:0000313" key="3">
    <source>
        <dbReference type="EMBL" id="OIN54705.1"/>
    </source>
</evidence>
<dbReference type="EMBL" id="FNTS01000002">
    <property type="protein sequence ID" value="SEE09660.1"/>
    <property type="molecule type" value="Genomic_DNA"/>
</dbReference>
<organism evidence="4 6">
    <name type="scientific">Pseudomonas costantinii</name>
    <dbReference type="NCBI Taxonomy" id="168469"/>
    <lineage>
        <taxon>Bacteria</taxon>
        <taxon>Pseudomonadati</taxon>
        <taxon>Pseudomonadota</taxon>
        <taxon>Gammaproteobacteria</taxon>
        <taxon>Pseudomonadales</taxon>
        <taxon>Pseudomonadaceae</taxon>
        <taxon>Pseudomonas</taxon>
    </lineage>
</organism>